<keyword evidence="1" id="KW-0812">Transmembrane</keyword>
<keyword evidence="2" id="KW-0496">Mitochondrion</keyword>
<accession>A0A1Y0B1E8</accession>
<dbReference type="AlphaFoldDB" id="A0A1Y0B1E8"/>
<reference evidence="2" key="1">
    <citation type="submission" date="2017-03" db="EMBL/GenBank/DDBJ databases">
        <title>The mitochondrial genome of the carnivorous plant Utricularia reniformis (Lentibulariaceae): structure, comparative analysis and evolutionary landmarks.</title>
        <authorList>
            <person name="Silva S.R."/>
            <person name="Alvarenga D.O."/>
            <person name="Michael T.P."/>
            <person name="Miranda V.F.O."/>
            <person name="Varani A.M."/>
        </authorList>
    </citation>
    <scope>NUCLEOTIDE SEQUENCE</scope>
</reference>
<name>A0A1Y0B1E8_9LAMI</name>
<geneLocation type="mitochondrion" evidence="2"/>
<gene>
    <name evidence="2" type="ORF">AEK19_MT1052</name>
</gene>
<keyword evidence="1" id="KW-1133">Transmembrane helix</keyword>
<sequence>MLSPSTIRSFLNSPMTAIIKSFFLVSGGVFYSWQSFKQRGWAVHFIDLTSLYLRC</sequence>
<organism evidence="2">
    <name type="scientific">Utricularia reniformis</name>
    <dbReference type="NCBI Taxonomy" id="192314"/>
    <lineage>
        <taxon>Eukaryota</taxon>
        <taxon>Viridiplantae</taxon>
        <taxon>Streptophyta</taxon>
        <taxon>Embryophyta</taxon>
        <taxon>Tracheophyta</taxon>
        <taxon>Spermatophyta</taxon>
        <taxon>Magnoliopsida</taxon>
        <taxon>eudicotyledons</taxon>
        <taxon>Gunneridae</taxon>
        <taxon>Pentapetalae</taxon>
        <taxon>asterids</taxon>
        <taxon>lamiids</taxon>
        <taxon>Lamiales</taxon>
        <taxon>Lentibulariaceae</taxon>
        <taxon>Utricularia</taxon>
    </lineage>
</organism>
<proteinExistence type="predicted"/>
<feature type="transmembrane region" description="Helical" evidence="1">
    <location>
        <begin position="15"/>
        <end position="33"/>
    </location>
</feature>
<protein>
    <submittedName>
        <fullName evidence="2">Uncharacterized protein</fullName>
    </submittedName>
</protein>
<evidence type="ECO:0000256" key="1">
    <source>
        <dbReference type="SAM" id="Phobius"/>
    </source>
</evidence>
<evidence type="ECO:0000313" key="2">
    <source>
        <dbReference type="EMBL" id="ART31275.1"/>
    </source>
</evidence>
<dbReference type="EMBL" id="KY774314">
    <property type="protein sequence ID" value="ART31275.1"/>
    <property type="molecule type" value="Genomic_DNA"/>
</dbReference>
<keyword evidence="1" id="KW-0472">Membrane</keyword>